<feature type="compositionally biased region" description="Acidic residues" evidence="1">
    <location>
        <begin position="50"/>
        <end position="60"/>
    </location>
</feature>
<evidence type="ECO:0000256" key="1">
    <source>
        <dbReference type="SAM" id="MobiDB-lite"/>
    </source>
</evidence>
<evidence type="ECO:0000313" key="3">
    <source>
        <dbReference type="EMBL" id="MCU4974470.1"/>
    </source>
</evidence>
<feature type="compositionally biased region" description="Acidic residues" evidence="1">
    <location>
        <begin position="1"/>
        <end position="11"/>
    </location>
</feature>
<evidence type="ECO:0000256" key="2">
    <source>
        <dbReference type="SAM" id="Phobius"/>
    </source>
</evidence>
<dbReference type="Pfam" id="PF25927">
    <property type="entry name" value="DUF7972"/>
    <property type="match status" value="1"/>
</dbReference>
<feature type="compositionally biased region" description="Acidic residues" evidence="1">
    <location>
        <begin position="282"/>
        <end position="294"/>
    </location>
</feature>
<comment type="caution">
    <text evidence="3">The sequence shown here is derived from an EMBL/GenBank/DDBJ whole genome shotgun (WGS) entry which is preliminary data.</text>
</comment>
<feature type="transmembrane region" description="Helical" evidence="2">
    <location>
        <begin position="200"/>
        <end position="222"/>
    </location>
</feature>
<dbReference type="Proteomes" id="UP001320972">
    <property type="component" value="Unassembled WGS sequence"/>
</dbReference>
<dbReference type="EMBL" id="JAOPKB010000012">
    <property type="protein sequence ID" value="MCU4974470.1"/>
    <property type="molecule type" value="Genomic_DNA"/>
</dbReference>
<reference evidence="3 4" key="1">
    <citation type="submission" date="2022-09" db="EMBL/GenBank/DDBJ databases">
        <title>Enrichment on poylsaccharides allowed isolation of novel metabolic and taxonomic groups of Haloarchaea.</title>
        <authorList>
            <person name="Sorokin D.Y."/>
            <person name="Elcheninov A.G."/>
            <person name="Khizhniak T.V."/>
            <person name="Kolganova T.V."/>
            <person name="Kublanov I.V."/>
        </authorList>
    </citation>
    <scope>NUCLEOTIDE SEQUENCE [LARGE SCALE GENOMIC DNA]</scope>
    <source>
        <strain evidence="3 4">AArc-m2/3/4</strain>
    </source>
</reference>
<dbReference type="InterPro" id="IPR058278">
    <property type="entry name" value="DUF7972"/>
</dbReference>
<feature type="transmembrane region" description="Helical" evidence="2">
    <location>
        <begin position="161"/>
        <end position="180"/>
    </location>
</feature>
<dbReference type="RefSeq" id="WP_338008556.1">
    <property type="nucleotide sequence ID" value="NZ_JAOPKB010000012.1"/>
</dbReference>
<feature type="transmembrane region" description="Helical" evidence="2">
    <location>
        <begin position="118"/>
        <end position="141"/>
    </location>
</feature>
<accession>A0ABT2QHR3</accession>
<keyword evidence="2" id="KW-1133">Transmembrane helix</keyword>
<gene>
    <name evidence="3" type="ORF">OB955_17250</name>
</gene>
<feature type="transmembrane region" description="Helical" evidence="2">
    <location>
        <begin position="399"/>
        <end position="419"/>
    </location>
</feature>
<feature type="compositionally biased region" description="Basic and acidic residues" evidence="1">
    <location>
        <begin position="38"/>
        <end position="48"/>
    </location>
</feature>
<proteinExistence type="predicted"/>
<sequence length="482" mass="51412">MTDTPDSDSASDSEPPSDQTETETETETDTNAETDTDTNEKTDTHACSDSDGDCSSDGETTDASAATTDSDPDATEPAVQSADGEPTPSDDSPKDEHPSGGGGVAAVGLSLTTSALRLTVGVLAVLVRILHAGVLIGYRHLTDTDSRDRARRWLLLEGDRWTIVVGFVVGIFGIALVLGISDVIGVRESRFVTTMFSTMIAGLFSFIPIVVSVNQLIVSRLFGTPDRLTERIDSVHEFRARVESQTAGDGVSPTEPAPFLARLAGTLGERADSLAAVCGSTDGDESESAGESENEDRSPALEAVCAFAERTSDHAETLGTQLTGTTTSVFGVVMPTMDHDYAASASEARRLRSRFDEDLSDRVRRSLSELRELYVTADATRQYFTTMYLQQELARLSRLITYSGTAALLLSTLVIMIYASGYPPVAHEGPLLVLVSLALAVAFSPLAVLFAYVVRIATILKRTSAPGAFTPPGERHGESEER</sequence>
<protein>
    <submittedName>
        <fullName evidence="3">Uncharacterized protein</fullName>
    </submittedName>
</protein>
<keyword evidence="2" id="KW-0472">Membrane</keyword>
<feature type="compositionally biased region" description="Acidic residues" evidence="1">
    <location>
        <begin position="20"/>
        <end position="37"/>
    </location>
</feature>
<evidence type="ECO:0000313" key="4">
    <source>
        <dbReference type="Proteomes" id="UP001320972"/>
    </source>
</evidence>
<name>A0ABT2QHR3_9EURY</name>
<feature type="transmembrane region" description="Helical" evidence="2">
    <location>
        <begin position="431"/>
        <end position="454"/>
    </location>
</feature>
<keyword evidence="4" id="KW-1185">Reference proteome</keyword>
<keyword evidence="2" id="KW-0812">Transmembrane</keyword>
<feature type="region of interest" description="Disordered" evidence="1">
    <location>
        <begin position="1"/>
        <end position="105"/>
    </location>
</feature>
<feature type="region of interest" description="Disordered" evidence="1">
    <location>
        <begin position="278"/>
        <end position="299"/>
    </location>
</feature>
<organism evidence="3 4">
    <name type="scientific">Natronoglomus mannanivorans</name>
    <dbReference type="NCBI Taxonomy" id="2979990"/>
    <lineage>
        <taxon>Archaea</taxon>
        <taxon>Methanobacteriati</taxon>
        <taxon>Methanobacteriota</taxon>
        <taxon>Stenosarchaea group</taxon>
        <taxon>Halobacteria</taxon>
        <taxon>Halobacteriales</taxon>
        <taxon>Natrialbaceae</taxon>
        <taxon>Natronoglomus</taxon>
    </lineage>
</organism>